<dbReference type="AlphaFoldDB" id="A0A0L0HEN2"/>
<dbReference type="Proteomes" id="UP000053201">
    <property type="component" value="Unassembled WGS sequence"/>
</dbReference>
<dbReference type="VEuPathDB" id="FungiDB:SPPG_05680"/>
<evidence type="ECO:0000313" key="3">
    <source>
        <dbReference type="Proteomes" id="UP000053201"/>
    </source>
</evidence>
<dbReference type="RefSeq" id="XP_016607479.1">
    <property type="nucleotide sequence ID" value="XM_016753890.1"/>
</dbReference>
<sequence length="144" mass="16931">MMDPTVNPAVCEDFSLFKRVLKDLRTLDDNVVPRLNALTTRSVDLNKSCRAFYEQLDESYRHRERLISKCKHLTDERIATKRKQLEEQPNDIDLKLSIQADEAKARAINAEFTVEEILRERTSEVFKARCWGTLVSEDFWKVLR</sequence>
<keyword evidence="3" id="KW-1185">Reference proteome</keyword>
<accession>A0A0L0HEN2</accession>
<dbReference type="eggNOG" id="KOG4613">
    <property type="taxonomic scope" value="Eukaryota"/>
</dbReference>
<evidence type="ECO:0000313" key="2">
    <source>
        <dbReference type="EMBL" id="KNC99439.1"/>
    </source>
</evidence>
<protein>
    <recommendedName>
        <fullName evidence="4">Coiled-coil domain-containing protein 58</fullName>
    </recommendedName>
</protein>
<organism evidence="2 3">
    <name type="scientific">Spizellomyces punctatus (strain DAOM BR117)</name>
    <dbReference type="NCBI Taxonomy" id="645134"/>
    <lineage>
        <taxon>Eukaryota</taxon>
        <taxon>Fungi</taxon>
        <taxon>Fungi incertae sedis</taxon>
        <taxon>Chytridiomycota</taxon>
        <taxon>Chytridiomycota incertae sedis</taxon>
        <taxon>Chytridiomycetes</taxon>
        <taxon>Spizellomycetales</taxon>
        <taxon>Spizellomycetaceae</taxon>
        <taxon>Spizellomyces</taxon>
    </lineage>
</organism>
<name>A0A0L0HEN2_SPIPD</name>
<dbReference type="InParanoid" id="A0A0L0HEN2"/>
<proteinExistence type="inferred from homology"/>
<dbReference type="OrthoDB" id="5593818at2759"/>
<comment type="similarity">
    <text evidence="1">Belongs to the MIX23 family.</text>
</comment>
<dbReference type="Pfam" id="PF09774">
    <property type="entry name" value="MIX23"/>
    <property type="match status" value="1"/>
</dbReference>
<dbReference type="PANTHER" id="PTHR31905:SF2">
    <property type="entry name" value="PROTEIN MIX23"/>
    <property type="match status" value="1"/>
</dbReference>
<dbReference type="GO" id="GO:0005758">
    <property type="term" value="C:mitochondrial intermembrane space"/>
    <property type="evidence" value="ECO:0007669"/>
    <property type="project" value="InterPro"/>
</dbReference>
<dbReference type="EMBL" id="KQ257458">
    <property type="protein sequence ID" value="KNC99439.1"/>
    <property type="molecule type" value="Genomic_DNA"/>
</dbReference>
<evidence type="ECO:0000256" key="1">
    <source>
        <dbReference type="ARBA" id="ARBA00024204"/>
    </source>
</evidence>
<dbReference type="GeneID" id="27689041"/>
<dbReference type="OMA" id="CRYFEPP"/>
<evidence type="ECO:0008006" key="4">
    <source>
        <dbReference type="Google" id="ProtNLM"/>
    </source>
</evidence>
<dbReference type="InterPro" id="IPR019171">
    <property type="entry name" value="MIX23"/>
</dbReference>
<dbReference type="STRING" id="645134.A0A0L0HEN2"/>
<gene>
    <name evidence="2" type="ORF">SPPG_05680</name>
</gene>
<dbReference type="PANTHER" id="PTHR31905">
    <property type="entry name" value="COILED-COIL DOMAIN-CONTAINING PROTEIN 58"/>
    <property type="match status" value="1"/>
</dbReference>
<reference evidence="2 3" key="1">
    <citation type="submission" date="2009-08" db="EMBL/GenBank/DDBJ databases">
        <title>The Genome Sequence of Spizellomyces punctatus strain DAOM BR117.</title>
        <authorList>
            <consortium name="The Broad Institute Genome Sequencing Platform"/>
            <person name="Russ C."/>
            <person name="Cuomo C."/>
            <person name="Shea T."/>
            <person name="Young S.K."/>
            <person name="Zeng Q."/>
            <person name="Koehrsen M."/>
            <person name="Haas B."/>
            <person name="Borodovsky M."/>
            <person name="Guigo R."/>
            <person name="Alvarado L."/>
            <person name="Berlin A."/>
            <person name="Bochicchio J."/>
            <person name="Borenstein D."/>
            <person name="Chapman S."/>
            <person name="Chen Z."/>
            <person name="Engels R."/>
            <person name="Freedman E."/>
            <person name="Gellesch M."/>
            <person name="Goldberg J."/>
            <person name="Griggs A."/>
            <person name="Gujja S."/>
            <person name="Heiman D."/>
            <person name="Hepburn T."/>
            <person name="Howarth C."/>
            <person name="Jen D."/>
            <person name="Larson L."/>
            <person name="Lewis B."/>
            <person name="Mehta T."/>
            <person name="Park D."/>
            <person name="Pearson M."/>
            <person name="Roberts A."/>
            <person name="Saif S."/>
            <person name="Shenoy N."/>
            <person name="Sisk P."/>
            <person name="Stolte C."/>
            <person name="Sykes S."/>
            <person name="Thomson T."/>
            <person name="Walk T."/>
            <person name="White J."/>
            <person name="Yandava C."/>
            <person name="Burger G."/>
            <person name="Gray M.W."/>
            <person name="Holland P.W.H."/>
            <person name="King N."/>
            <person name="Lang F.B.F."/>
            <person name="Roger A.J."/>
            <person name="Ruiz-Trillo I."/>
            <person name="Lander E."/>
            <person name="Nusbaum C."/>
        </authorList>
    </citation>
    <scope>NUCLEOTIDE SEQUENCE [LARGE SCALE GENOMIC DNA]</scope>
    <source>
        <strain evidence="2 3">DAOM BR117</strain>
    </source>
</reference>